<dbReference type="Gene3D" id="1.20.1280.50">
    <property type="match status" value="1"/>
</dbReference>
<organism evidence="2 3">
    <name type="scientific">Mycena indigotica</name>
    <dbReference type="NCBI Taxonomy" id="2126181"/>
    <lineage>
        <taxon>Eukaryota</taxon>
        <taxon>Fungi</taxon>
        <taxon>Dikarya</taxon>
        <taxon>Basidiomycota</taxon>
        <taxon>Agaricomycotina</taxon>
        <taxon>Agaricomycetes</taxon>
        <taxon>Agaricomycetidae</taxon>
        <taxon>Agaricales</taxon>
        <taxon>Marasmiineae</taxon>
        <taxon>Mycenaceae</taxon>
        <taxon>Mycena</taxon>
    </lineage>
</organism>
<dbReference type="SMART" id="SM00256">
    <property type="entry name" value="FBOX"/>
    <property type="match status" value="1"/>
</dbReference>
<dbReference type="EMBL" id="JACAZF010000011">
    <property type="protein sequence ID" value="KAF7292806.1"/>
    <property type="molecule type" value="Genomic_DNA"/>
</dbReference>
<dbReference type="AlphaFoldDB" id="A0A8H6S4S2"/>
<evidence type="ECO:0000259" key="1">
    <source>
        <dbReference type="PROSITE" id="PS50181"/>
    </source>
</evidence>
<evidence type="ECO:0000313" key="2">
    <source>
        <dbReference type="EMBL" id="KAF7292806.1"/>
    </source>
</evidence>
<evidence type="ECO:0000313" key="3">
    <source>
        <dbReference type="Proteomes" id="UP000636479"/>
    </source>
</evidence>
<gene>
    <name evidence="2" type="ORF">MIND_01179500</name>
</gene>
<dbReference type="GeneID" id="59350824"/>
<dbReference type="Pfam" id="PF12937">
    <property type="entry name" value="F-box-like"/>
    <property type="match status" value="1"/>
</dbReference>
<reference evidence="2" key="1">
    <citation type="submission" date="2020-05" db="EMBL/GenBank/DDBJ databases">
        <title>Mycena genomes resolve the evolution of fungal bioluminescence.</title>
        <authorList>
            <person name="Tsai I.J."/>
        </authorList>
    </citation>
    <scope>NUCLEOTIDE SEQUENCE</scope>
    <source>
        <strain evidence="2">171206Taipei</strain>
    </source>
</reference>
<sequence>MATQPSRIQTFPFELLSEIFRLLDPTYLDRRFIVCSFVCRHWRQAALSDGTLWTMIRISEYDFYEEKRNELLADLLTRSRTLPLAVVLMRFRGPNVPEYYDALEEFLYDVLKPNLWRIRRILIIAPQTTWPVILNAMEGEQFPWLERLCLRSDAVKTMYKLQNAQHERIWQLPGDYPMPEVDDLPGIPVFDLVFPLPHGHRLEVFDTQGISFGNAFLPQLQCLYIAHHMPQMVTKGELTDALFATEKLVLQGMYVPSVGVNRDLPFDVSIDRSGDWFQPLDWEIRPQMDYCEYRRHDHFTPIDEGDEYAEEDEEAEAEQQPSSKCKIKELHLINLVAEPIPGMPVLEGDFAWGDLGEEDCAPFFRQLVEHTTASLQTLFIHGWHADSRIWKDFIKVYGPQTRNSSTAATTSTWPPTAAGEISELVEFPLLASVRIWNMCVPRSFQPGDLKRLFATMPAVTQLDLAYTVAAETASAGENVFAESEKQFTDACVQVLEEDMVLCPQLQEFLINGTAMKRTPRT</sequence>
<dbReference type="SUPFAM" id="SSF81383">
    <property type="entry name" value="F-box domain"/>
    <property type="match status" value="1"/>
</dbReference>
<dbReference type="OrthoDB" id="3047838at2759"/>
<dbReference type="InterPro" id="IPR036047">
    <property type="entry name" value="F-box-like_dom_sf"/>
</dbReference>
<keyword evidence="3" id="KW-1185">Reference proteome</keyword>
<dbReference type="PROSITE" id="PS50181">
    <property type="entry name" value="FBOX"/>
    <property type="match status" value="1"/>
</dbReference>
<accession>A0A8H6S4S2</accession>
<comment type="caution">
    <text evidence="2">The sequence shown here is derived from an EMBL/GenBank/DDBJ whole genome shotgun (WGS) entry which is preliminary data.</text>
</comment>
<proteinExistence type="predicted"/>
<dbReference type="InterPro" id="IPR001810">
    <property type="entry name" value="F-box_dom"/>
</dbReference>
<dbReference type="RefSeq" id="XP_037215234.1">
    <property type="nucleotide sequence ID" value="XM_037368308.1"/>
</dbReference>
<dbReference type="Proteomes" id="UP000636479">
    <property type="component" value="Unassembled WGS sequence"/>
</dbReference>
<name>A0A8H6S4S2_9AGAR</name>
<feature type="domain" description="F-box" evidence="1">
    <location>
        <begin position="5"/>
        <end position="56"/>
    </location>
</feature>
<protein>
    <submittedName>
        <fullName evidence="2">F-box domain-containing protein</fullName>
    </submittedName>
</protein>